<dbReference type="PANTHER" id="PTHR34992">
    <property type="entry name" value="HYPHAL ANASTAMOSIS-7 PROTEIN"/>
    <property type="match status" value="1"/>
</dbReference>
<evidence type="ECO:0000256" key="2">
    <source>
        <dbReference type="ARBA" id="ARBA00022475"/>
    </source>
</evidence>
<keyword evidence="5" id="KW-0472">Membrane</keyword>
<dbReference type="Proteomes" id="UP000308953">
    <property type="component" value="Unassembled WGS sequence"/>
</dbReference>
<dbReference type="AlphaFoldDB" id="A0A4S9F6L5"/>
<evidence type="ECO:0000259" key="9">
    <source>
        <dbReference type="Pfam" id="PF20238"/>
    </source>
</evidence>
<accession>A0A4S9F6L5</accession>
<dbReference type="PANTHER" id="PTHR34992:SF10">
    <property type="entry name" value="COPPER ACQUISITION FACTOR BIM1-LIKE DOMAIN-CONTAINING PROTEIN"/>
    <property type="match status" value="1"/>
</dbReference>
<keyword evidence="7" id="KW-0449">Lipoprotein</keyword>
<feature type="domain" description="Copper acquisition factor BIM1-like" evidence="9">
    <location>
        <begin position="20"/>
        <end position="215"/>
    </location>
</feature>
<evidence type="ECO:0000256" key="7">
    <source>
        <dbReference type="ARBA" id="ARBA00023288"/>
    </source>
</evidence>
<keyword evidence="4 8" id="KW-0732">Signal</keyword>
<evidence type="ECO:0000313" key="10">
    <source>
        <dbReference type="EMBL" id="THX42966.1"/>
    </source>
</evidence>
<keyword evidence="6" id="KW-0325">Glycoprotein</keyword>
<evidence type="ECO:0000256" key="4">
    <source>
        <dbReference type="ARBA" id="ARBA00022729"/>
    </source>
</evidence>
<feature type="signal peptide" evidence="8">
    <location>
        <begin position="1"/>
        <end position="20"/>
    </location>
</feature>
<organism evidence="10 11">
    <name type="scientific">Aureobasidium pullulans</name>
    <name type="common">Black yeast</name>
    <name type="synonym">Pullularia pullulans</name>
    <dbReference type="NCBI Taxonomy" id="5580"/>
    <lineage>
        <taxon>Eukaryota</taxon>
        <taxon>Fungi</taxon>
        <taxon>Dikarya</taxon>
        <taxon>Ascomycota</taxon>
        <taxon>Pezizomycotina</taxon>
        <taxon>Dothideomycetes</taxon>
        <taxon>Dothideomycetidae</taxon>
        <taxon>Dothideales</taxon>
        <taxon>Saccotheciaceae</taxon>
        <taxon>Aureobasidium</taxon>
    </lineage>
</organism>
<evidence type="ECO:0000256" key="6">
    <source>
        <dbReference type="ARBA" id="ARBA00023180"/>
    </source>
</evidence>
<comment type="caution">
    <text evidence="10">The sequence shown here is derived from an EMBL/GenBank/DDBJ whole genome shotgun (WGS) entry which is preliminary data.</text>
</comment>
<evidence type="ECO:0000256" key="8">
    <source>
        <dbReference type="SAM" id="SignalP"/>
    </source>
</evidence>
<dbReference type="InterPro" id="IPR046936">
    <property type="entry name" value="BIM1-like"/>
</dbReference>
<protein>
    <recommendedName>
        <fullName evidence="9">Copper acquisition factor BIM1-like domain-containing protein</fullName>
    </recommendedName>
</protein>
<dbReference type="GO" id="GO:0005886">
    <property type="term" value="C:plasma membrane"/>
    <property type="evidence" value="ECO:0007669"/>
    <property type="project" value="UniProtKB-SubCell"/>
</dbReference>
<dbReference type="InterPro" id="IPR046530">
    <property type="entry name" value="BIM1-like_dom"/>
</dbReference>
<sequence length="258" mass="27546">MLAICLALAALTLHLGVVQSHTVITYPPWRGNNLITNGTKPEHDMLATGENYVDGQKTFPYGGFSKDFADEILSISQQWMYPCGGMPMSTNRSLWPVSGGALALQPGWFSGHKTAMFYVNIGINEPGDVAPPNMSHPVAGPFQITGPTNVEYSGSFCLPQVPLVPGVTFNIGDNVTIQVIELAQHGAAIYNCADVTLADPADVPEVNASNCFNSSDLSFQLVYATGNLSSSALPAFTPHSPMSLTLPLLVAIFAFVLW</sequence>
<dbReference type="EMBL" id="QZAV01000015">
    <property type="protein sequence ID" value="THX42966.1"/>
    <property type="molecule type" value="Genomic_DNA"/>
</dbReference>
<proteinExistence type="predicted"/>
<evidence type="ECO:0000313" key="11">
    <source>
        <dbReference type="Proteomes" id="UP000308953"/>
    </source>
</evidence>
<name>A0A4S9F6L5_AURPU</name>
<comment type="subcellular location">
    <subcellularLocation>
        <location evidence="1">Cell membrane</location>
        <topology evidence="1">Lipid-anchor</topology>
        <topology evidence="1">GPI-anchor</topology>
    </subcellularLocation>
</comment>
<feature type="chain" id="PRO_5020938561" description="Copper acquisition factor BIM1-like domain-containing protein" evidence="8">
    <location>
        <begin position="21"/>
        <end position="258"/>
    </location>
</feature>
<dbReference type="Pfam" id="PF20238">
    <property type="entry name" value="BIM1-like_dom"/>
    <property type="match status" value="1"/>
</dbReference>
<dbReference type="GO" id="GO:0098552">
    <property type="term" value="C:side of membrane"/>
    <property type="evidence" value="ECO:0007669"/>
    <property type="project" value="UniProtKB-KW"/>
</dbReference>
<gene>
    <name evidence="10" type="ORF">D6D10_01518</name>
</gene>
<evidence type="ECO:0000256" key="3">
    <source>
        <dbReference type="ARBA" id="ARBA00022622"/>
    </source>
</evidence>
<keyword evidence="2" id="KW-1003">Cell membrane</keyword>
<reference evidence="10 11" key="1">
    <citation type="submission" date="2018-10" db="EMBL/GenBank/DDBJ databases">
        <title>Fifty Aureobasidium pullulans genomes reveal a recombining polyextremotolerant generalist.</title>
        <authorList>
            <person name="Gostincar C."/>
            <person name="Turk M."/>
            <person name="Zajc J."/>
            <person name="Gunde-Cimerman N."/>
        </authorList>
    </citation>
    <scope>NUCLEOTIDE SEQUENCE [LARGE SCALE GENOMIC DNA]</scope>
    <source>
        <strain evidence="10 11">EXF-9785</strain>
    </source>
</reference>
<dbReference type="CDD" id="cd21176">
    <property type="entry name" value="LPMO_auxiliary-like"/>
    <property type="match status" value="1"/>
</dbReference>
<evidence type="ECO:0000256" key="5">
    <source>
        <dbReference type="ARBA" id="ARBA00023136"/>
    </source>
</evidence>
<keyword evidence="3" id="KW-0336">GPI-anchor</keyword>
<evidence type="ECO:0000256" key="1">
    <source>
        <dbReference type="ARBA" id="ARBA00004609"/>
    </source>
</evidence>